<gene>
    <name evidence="2" type="ORF">C922_01569</name>
</gene>
<organism evidence="2 3">
    <name type="scientific">Plasmodium inui San Antonio 1</name>
    <dbReference type="NCBI Taxonomy" id="1237626"/>
    <lineage>
        <taxon>Eukaryota</taxon>
        <taxon>Sar</taxon>
        <taxon>Alveolata</taxon>
        <taxon>Apicomplexa</taxon>
        <taxon>Aconoidasida</taxon>
        <taxon>Haemosporida</taxon>
        <taxon>Plasmodiidae</taxon>
        <taxon>Plasmodium</taxon>
        <taxon>Plasmodium (Plasmodium)</taxon>
    </lineage>
</organism>
<dbReference type="PANTHER" id="PTHR13158">
    <property type="match status" value="1"/>
</dbReference>
<dbReference type="PANTHER" id="PTHR13158:SF5">
    <property type="entry name" value="NAD KINASE 2, MITOCHONDRIAL"/>
    <property type="match status" value="1"/>
</dbReference>
<dbReference type="Gene3D" id="3.40.50.10330">
    <property type="entry name" value="Probable inorganic polyphosphate/atp-NAD kinase, domain 1"/>
    <property type="match status" value="1"/>
</dbReference>
<evidence type="ECO:0008006" key="4">
    <source>
        <dbReference type="Google" id="ProtNLM"/>
    </source>
</evidence>
<protein>
    <recommendedName>
        <fullName evidence="4">Inorganic polyphosphate/ATP-NAD kinase</fullName>
    </recommendedName>
</protein>
<feature type="region of interest" description="Disordered" evidence="1">
    <location>
        <begin position="66"/>
        <end position="91"/>
    </location>
</feature>
<dbReference type="GeneID" id="20036843"/>
<proteinExistence type="predicted"/>
<accession>W7A3V1</accession>
<evidence type="ECO:0000313" key="3">
    <source>
        <dbReference type="Proteomes" id="UP000030640"/>
    </source>
</evidence>
<evidence type="ECO:0000256" key="1">
    <source>
        <dbReference type="SAM" id="MobiDB-lite"/>
    </source>
</evidence>
<dbReference type="AlphaFoldDB" id="W7A3V1"/>
<dbReference type="OrthoDB" id="185618at2759"/>
<reference evidence="2 3" key="1">
    <citation type="submission" date="2013-02" db="EMBL/GenBank/DDBJ databases">
        <title>The Genome Sequence of Plasmodium inui San Antonio 1.</title>
        <authorList>
            <consortium name="The Broad Institute Genome Sequencing Platform"/>
            <consortium name="The Broad Institute Genome Sequencing Center for Infectious Disease"/>
            <person name="Neafsey D."/>
            <person name="Cheeseman I."/>
            <person name="Volkman S."/>
            <person name="Adams J."/>
            <person name="Walker B."/>
            <person name="Young S.K."/>
            <person name="Zeng Q."/>
            <person name="Gargeya S."/>
            <person name="Fitzgerald M."/>
            <person name="Haas B."/>
            <person name="Abouelleil A."/>
            <person name="Alvarado L."/>
            <person name="Arachchi H.M."/>
            <person name="Berlin A.M."/>
            <person name="Chapman S.B."/>
            <person name="Dewar J."/>
            <person name="Goldberg J."/>
            <person name="Griggs A."/>
            <person name="Gujja S."/>
            <person name="Hansen M."/>
            <person name="Howarth C."/>
            <person name="Imamovic A."/>
            <person name="Larimer J."/>
            <person name="McCowan C."/>
            <person name="Murphy C."/>
            <person name="Neiman D."/>
            <person name="Pearson M."/>
            <person name="Priest M."/>
            <person name="Roberts A."/>
            <person name="Saif S."/>
            <person name="Shea T."/>
            <person name="Sisk P."/>
            <person name="Sykes S."/>
            <person name="Wortman J."/>
            <person name="Nusbaum C."/>
            <person name="Birren B."/>
        </authorList>
    </citation>
    <scope>NUCLEOTIDE SEQUENCE [LARGE SCALE GENOMIC DNA]</scope>
    <source>
        <strain evidence="2 3">San Antonio 1</strain>
    </source>
</reference>
<keyword evidence="3" id="KW-1185">Reference proteome</keyword>
<name>W7A3V1_9APIC</name>
<dbReference type="GO" id="GO:0005739">
    <property type="term" value="C:mitochondrion"/>
    <property type="evidence" value="ECO:0007669"/>
    <property type="project" value="TreeGrafter"/>
</dbReference>
<dbReference type="GO" id="GO:0003951">
    <property type="term" value="F:NAD+ kinase activity"/>
    <property type="evidence" value="ECO:0007669"/>
    <property type="project" value="TreeGrafter"/>
</dbReference>
<dbReference type="RefSeq" id="XP_008815394.1">
    <property type="nucleotide sequence ID" value="XM_008817172.1"/>
</dbReference>
<dbReference type="VEuPathDB" id="PlasmoDB:C922_01569"/>
<evidence type="ECO:0000313" key="2">
    <source>
        <dbReference type="EMBL" id="EUD67957.1"/>
    </source>
</evidence>
<dbReference type="GO" id="GO:0019674">
    <property type="term" value="P:NAD+ metabolic process"/>
    <property type="evidence" value="ECO:0007669"/>
    <property type="project" value="TreeGrafter"/>
</dbReference>
<dbReference type="Proteomes" id="UP000030640">
    <property type="component" value="Unassembled WGS sequence"/>
</dbReference>
<dbReference type="InterPro" id="IPR017438">
    <property type="entry name" value="ATP-NAD_kinase_N"/>
</dbReference>
<dbReference type="EMBL" id="KI965464">
    <property type="protein sequence ID" value="EUD67957.1"/>
    <property type="molecule type" value="Genomic_DNA"/>
</dbReference>
<sequence>MSYLPKHISVGKVCKTNNLCVAKWRKMMTNPHMSCKKIAISGYSAGGGRSDVSSIKHVSPVCAANRSGETEPGAPNCMGEPASSPTPPSTCGDPSGEVILKKKYNRILLIEKYTKYDNLRKQGFKDDYILRNFFSVYISHFTHTLIMNNVINILRTKYRSHVSILKAYKRNIDNICISSSSIFSPDAIFSVGGDGTYLESAHIIANKYIVEENSGGTKKHIELVGINSDPRRSEGKLCLEYFHADPENEINYTYESFEEFEEIYKKKKKKKFHLHGCVQFYQESQRERGKGQQGDEE</sequence>